<evidence type="ECO:0000259" key="10">
    <source>
        <dbReference type="PROSITE" id="PS50262"/>
    </source>
</evidence>
<proteinExistence type="inferred from homology"/>
<keyword evidence="4 8" id="KW-0812">Transmembrane</keyword>
<dbReference type="SUPFAM" id="SSF81321">
    <property type="entry name" value="Family A G protein-coupled receptor-like"/>
    <property type="match status" value="1"/>
</dbReference>
<evidence type="ECO:0000256" key="2">
    <source>
        <dbReference type="ARBA" id="ARBA00010663"/>
    </source>
</evidence>
<feature type="transmembrane region" description="Helical" evidence="9">
    <location>
        <begin position="306"/>
        <end position="326"/>
    </location>
</feature>
<dbReference type="RefSeq" id="XP_022258117.1">
    <property type="nucleotide sequence ID" value="XM_022402409.1"/>
</dbReference>
<dbReference type="InterPro" id="IPR000276">
    <property type="entry name" value="GPCR_Rhodpsn"/>
</dbReference>
<keyword evidence="3" id="KW-1003">Cell membrane</keyword>
<keyword evidence="7 8" id="KW-0675">Receptor</keyword>
<evidence type="ECO:0000256" key="9">
    <source>
        <dbReference type="SAM" id="Phobius"/>
    </source>
</evidence>
<feature type="transmembrane region" description="Helical" evidence="9">
    <location>
        <begin position="193"/>
        <end position="214"/>
    </location>
</feature>
<evidence type="ECO:0000256" key="7">
    <source>
        <dbReference type="ARBA" id="ARBA00023170"/>
    </source>
</evidence>
<evidence type="ECO:0000313" key="12">
    <source>
        <dbReference type="RefSeq" id="XP_022258117.1"/>
    </source>
</evidence>
<reference evidence="12 13" key="1">
    <citation type="submission" date="2025-05" db="UniProtKB">
        <authorList>
            <consortium name="RefSeq"/>
        </authorList>
    </citation>
    <scope>IDENTIFICATION</scope>
    <source>
        <tissue evidence="12 13">Muscle</tissue>
    </source>
</reference>
<dbReference type="PANTHER" id="PTHR24241:SF83">
    <property type="entry name" value="G-PROTEIN COUPLED RECEPTOR 150-RELATED"/>
    <property type="match status" value="1"/>
</dbReference>
<dbReference type="Gene3D" id="1.20.1070.10">
    <property type="entry name" value="Rhodopsin 7-helix transmembrane proteins"/>
    <property type="match status" value="1"/>
</dbReference>
<evidence type="ECO:0000256" key="3">
    <source>
        <dbReference type="ARBA" id="ARBA00022475"/>
    </source>
</evidence>
<feature type="transmembrane region" description="Helical" evidence="9">
    <location>
        <begin position="145"/>
        <end position="165"/>
    </location>
</feature>
<accession>A0ABM1TQG2</accession>
<keyword evidence="8" id="KW-0297">G-protein coupled receptor</keyword>
<evidence type="ECO:0000256" key="1">
    <source>
        <dbReference type="ARBA" id="ARBA00004651"/>
    </source>
</evidence>
<keyword evidence="8" id="KW-0807">Transducer</keyword>
<dbReference type="PANTHER" id="PTHR24241">
    <property type="entry name" value="NEUROPEPTIDE RECEPTOR-RELATED G-PROTEIN COUPLED RECEPTOR"/>
    <property type="match status" value="1"/>
</dbReference>
<comment type="similarity">
    <text evidence="2 8">Belongs to the G-protein coupled receptor 1 family.</text>
</comment>
<dbReference type="GeneID" id="106474026"/>
<dbReference type="InterPro" id="IPR017452">
    <property type="entry name" value="GPCR_Rhodpsn_7TM"/>
</dbReference>
<feature type="transmembrane region" description="Helical" evidence="9">
    <location>
        <begin position="67"/>
        <end position="90"/>
    </location>
</feature>
<name>A0ABM1TQG2_LIMPO</name>
<dbReference type="Proteomes" id="UP000694941">
    <property type="component" value="Unplaced"/>
</dbReference>
<evidence type="ECO:0000313" key="11">
    <source>
        <dbReference type="Proteomes" id="UP000694941"/>
    </source>
</evidence>
<comment type="subcellular location">
    <subcellularLocation>
        <location evidence="1">Cell membrane</location>
        <topology evidence="1">Multi-pass membrane protein</topology>
    </subcellularLocation>
</comment>
<protein>
    <submittedName>
        <fullName evidence="12 13">Vasopressin V1b receptor-like</fullName>
    </submittedName>
</protein>
<keyword evidence="11" id="KW-1185">Reference proteome</keyword>
<feature type="transmembrane region" description="Helical" evidence="9">
    <location>
        <begin position="272"/>
        <end position="294"/>
    </location>
</feature>
<dbReference type="PRINTS" id="PR00237">
    <property type="entry name" value="GPCRRHODOPSN"/>
</dbReference>
<dbReference type="PROSITE" id="PS50262">
    <property type="entry name" value="G_PROTEIN_RECEP_F1_2"/>
    <property type="match status" value="1"/>
</dbReference>
<keyword evidence="5 9" id="KW-1133">Transmembrane helix</keyword>
<organism evidence="11 13">
    <name type="scientific">Limulus polyphemus</name>
    <name type="common">Atlantic horseshoe crab</name>
    <dbReference type="NCBI Taxonomy" id="6850"/>
    <lineage>
        <taxon>Eukaryota</taxon>
        <taxon>Metazoa</taxon>
        <taxon>Ecdysozoa</taxon>
        <taxon>Arthropoda</taxon>
        <taxon>Chelicerata</taxon>
        <taxon>Merostomata</taxon>
        <taxon>Xiphosura</taxon>
        <taxon>Limulidae</taxon>
        <taxon>Limulus</taxon>
    </lineage>
</organism>
<feature type="domain" description="G-protein coupled receptors family 1 profile" evidence="10">
    <location>
        <begin position="47"/>
        <end position="323"/>
    </location>
</feature>
<sequence>MELNGTRCSMNITQEDCGQKPTVLGPKYHHQVRVYTLVTMIVFSLLGNLTMCLHIKQKWHHRSAIHVLFLNLAVADILVTLVTMCSQLVWEFMDREWIAGDVFCRTFKVCQTFTMVSSNYMLLAIALDRHTAIVYPLFRNARTKALITSAWVLSLLPSLPNAYVFQTVTLSDGRAYCVAKFYTSSLSLFHRQVYMALILLAVFILPILIIIILYSRIIYTMWTRSGSLDRFRSRKEHFIDPTRKGKRTKRQSLDTSNSQISRAKIKTLKMTLAIVSTFLTASTPYLVQEIIIAFGNPSLLNQNVVAFFGIFSASNSALNPYIYFVFNSNTPFAKKIAHSTCNCCLPVSTKTVNETEKTSHV</sequence>
<evidence type="ECO:0000256" key="8">
    <source>
        <dbReference type="RuleBase" id="RU000688"/>
    </source>
</evidence>
<dbReference type="Pfam" id="PF00001">
    <property type="entry name" value="7tm_1"/>
    <property type="match status" value="1"/>
</dbReference>
<feature type="transmembrane region" description="Helical" evidence="9">
    <location>
        <begin position="34"/>
        <end position="55"/>
    </location>
</feature>
<evidence type="ECO:0000313" key="13">
    <source>
        <dbReference type="RefSeq" id="XP_022258118.1"/>
    </source>
</evidence>
<keyword evidence="6 9" id="KW-0472">Membrane</keyword>
<dbReference type="PROSITE" id="PS00237">
    <property type="entry name" value="G_PROTEIN_RECEP_F1_1"/>
    <property type="match status" value="1"/>
</dbReference>
<evidence type="ECO:0000256" key="5">
    <source>
        <dbReference type="ARBA" id="ARBA00022989"/>
    </source>
</evidence>
<gene>
    <name evidence="12 13" type="primary">LOC106474026</name>
</gene>
<dbReference type="RefSeq" id="XP_022258118.1">
    <property type="nucleotide sequence ID" value="XM_022402410.1"/>
</dbReference>
<evidence type="ECO:0000256" key="6">
    <source>
        <dbReference type="ARBA" id="ARBA00023136"/>
    </source>
</evidence>
<evidence type="ECO:0000256" key="4">
    <source>
        <dbReference type="ARBA" id="ARBA00022692"/>
    </source>
</evidence>